<proteinExistence type="predicted"/>
<dbReference type="InterPro" id="IPR025354">
    <property type="entry name" value="DUF4258"/>
</dbReference>
<keyword evidence="2" id="KW-1185">Reference proteome</keyword>
<sequence length="108" mass="12616">MHGGDGHYRPVSRPYVQRFSYRYTEHVFDKLQIIDIALGEFERLLGSGQVIEEAPGGLFVAKELVLVVEWLRPLHVVVAVDESRRQETLVTVYEPYPTEWSDGFRRRR</sequence>
<protein>
    <recommendedName>
        <fullName evidence="3">DUF4258 domain-containing protein</fullName>
    </recommendedName>
</protein>
<organism evidence="1 2">
    <name type="scientific">Protofrankia coriariae</name>
    <dbReference type="NCBI Taxonomy" id="1562887"/>
    <lineage>
        <taxon>Bacteria</taxon>
        <taxon>Bacillati</taxon>
        <taxon>Actinomycetota</taxon>
        <taxon>Actinomycetes</taxon>
        <taxon>Frankiales</taxon>
        <taxon>Frankiaceae</taxon>
        <taxon>Protofrankia</taxon>
    </lineage>
</organism>
<dbReference type="Proteomes" id="UP000035425">
    <property type="component" value="Unassembled WGS sequence"/>
</dbReference>
<dbReference type="EMBL" id="JWIO01000008">
    <property type="protein sequence ID" value="KLL12056.1"/>
    <property type="molecule type" value="Genomic_DNA"/>
</dbReference>
<gene>
    <name evidence="1" type="ORF">FrCorBMG51_07295</name>
</gene>
<evidence type="ECO:0000313" key="1">
    <source>
        <dbReference type="EMBL" id="KLL12056.1"/>
    </source>
</evidence>
<name>A0ABR5F5P6_9ACTN</name>
<evidence type="ECO:0008006" key="3">
    <source>
        <dbReference type="Google" id="ProtNLM"/>
    </source>
</evidence>
<evidence type="ECO:0000313" key="2">
    <source>
        <dbReference type="Proteomes" id="UP000035425"/>
    </source>
</evidence>
<dbReference type="Pfam" id="PF14076">
    <property type="entry name" value="DUF4258"/>
    <property type="match status" value="1"/>
</dbReference>
<accession>A0ABR5F5P6</accession>
<reference evidence="1 2" key="1">
    <citation type="submission" date="2014-12" db="EMBL/GenBank/DDBJ databases">
        <title>Frankia sp. BMG5.1 draft genome.</title>
        <authorList>
            <person name="Gtari M."/>
            <person name="Ghodhbane-Gtari F."/>
            <person name="Nouioui I."/>
            <person name="Ktari A."/>
            <person name="Hezbri K."/>
            <person name="Mimouni W."/>
            <person name="Sbissi I."/>
            <person name="Ayari A."/>
            <person name="Yamanaka T."/>
            <person name="Normand P."/>
            <person name="Tisa L.S."/>
            <person name="Boudabous A."/>
        </authorList>
    </citation>
    <scope>NUCLEOTIDE SEQUENCE [LARGE SCALE GENOMIC DNA]</scope>
    <source>
        <strain evidence="1 2">BMG5.1</strain>
    </source>
</reference>
<comment type="caution">
    <text evidence="1">The sequence shown here is derived from an EMBL/GenBank/DDBJ whole genome shotgun (WGS) entry which is preliminary data.</text>
</comment>